<comment type="similarity">
    <text evidence="1">Belongs to the peptidase S66 family.</text>
</comment>
<feature type="domain" description="LD-carboxypeptidase C-terminal" evidence="8">
    <location>
        <begin position="200"/>
        <end position="322"/>
    </location>
</feature>
<feature type="active site" description="Charge relay system" evidence="6">
    <location>
        <position position="240"/>
    </location>
</feature>
<proteinExistence type="inferred from homology"/>
<dbReference type="PANTHER" id="PTHR30237:SF2">
    <property type="entry name" value="MUREIN TETRAPEPTIDE CARBOXYPEPTIDASE"/>
    <property type="match status" value="1"/>
</dbReference>
<evidence type="ECO:0000313" key="10">
    <source>
        <dbReference type="Proteomes" id="UP000053354"/>
    </source>
</evidence>
<name>A0A1B1S4T5_9BACL</name>
<dbReference type="GO" id="GO:0008236">
    <property type="term" value="F:serine-type peptidase activity"/>
    <property type="evidence" value="ECO:0007669"/>
    <property type="project" value="UniProtKB-KW"/>
</dbReference>
<dbReference type="KEGG" id="pll:I858_014515"/>
<feature type="domain" description="LD-carboxypeptidase N-terminal" evidence="7">
    <location>
        <begin position="12"/>
        <end position="129"/>
    </location>
</feature>
<dbReference type="InterPro" id="IPR040921">
    <property type="entry name" value="Peptidase_S66C"/>
</dbReference>
<dbReference type="Gene3D" id="3.50.30.60">
    <property type="entry name" value="LD-carboxypeptidase A C-terminal domain-like"/>
    <property type="match status" value="1"/>
</dbReference>
<dbReference type="InterPro" id="IPR027478">
    <property type="entry name" value="LdcA_N"/>
</dbReference>
<evidence type="ECO:0000256" key="1">
    <source>
        <dbReference type="ARBA" id="ARBA00010233"/>
    </source>
</evidence>
<dbReference type="CDD" id="cd07062">
    <property type="entry name" value="Peptidase_S66_mccF_like"/>
    <property type="match status" value="1"/>
</dbReference>
<dbReference type="PANTHER" id="PTHR30237">
    <property type="entry name" value="MURAMOYLTETRAPEPTIDE CARBOXYPEPTIDASE"/>
    <property type="match status" value="1"/>
</dbReference>
<protein>
    <submittedName>
        <fullName evidence="9">LD-carboxypeptidase</fullName>
    </submittedName>
</protein>
<keyword evidence="4" id="KW-0378">Hydrolase</keyword>
<dbReference type="GO" id="GO:0006508">
    <property type="term" value="P:proteolysis"/>
    <property type="evidence" value="ECO:0007669"/>
    <property type="project" value="UniProtKB-KW"/>
</dbReference>
<keyword evidence="2" id="KW-0121">Carboxypeptidase</keyword>
<evidence type="ECO:0000256" key="2">
    <source>
        <dbReference type="ARBA" id="ARBA00022645"/>
    </source>
</evidence>
<keyword evidence="10" id="KW-1185">Reference proteome</keyword>
<feature type="active site" description="Nucleophile" evidence="6">
    <location>
        <position position="109"/>
    </location>
</feature>
<dbReference type="GO" id="GO:0004180">
    <property type="term" value="F:carboxypeptidase activity"/>
    <property type="evidence" value="ECO:0007669"/>
    <property type="project" value="UniProtKB-KW"/>
</dbReference>
<evidence type="ECO:0000256" key="5">
    <source>
        <dbReference type="ARBA" id="ARBA00022825"/>
    </source>
</evidence>
<keyword evidence="3" id="KW-0645">Protease</keyword>
<dbReference type="AlphaFoldDB" id="A0A1B1S4T5"/>
<dbReference type="SUPFAM" id="SSF141986">
    <property type="entry name" value="LD-carboxypeptidase A C-terminal domain-like"/>
    <property type="match status" value="1"/>
</dbReference>
<evidence type="ECO:0000256" key="6">
    <source>
        <dbReference type="PIRSR" id="PIRSR028757-1"/>
    </source>
</evidence>
<dbReference type="InterPro" id="IPR040449">
    <property type="entry name" value="Peptidase_S66_N"/>
</dbReference>
<accession>A0A1B1S4T5</accession>
<evidence type="ECO:0000256" key="3">
    <source>
        <dbReference type="ARBA" id="ARBA00022670"/>
    </source>
</evidence>
<evidence type="ECO:0000259" key="7">
    <source>
        <dbReference type="Pfam" id="PF02016"/>
    </source>
</evidence>
<dbReference type="OrthoDB" id="9807329at2"/>
<sequence>MIRYPSNVFKTIGITAPSSGMDLEQRELLEQAIVKQEDNGFAVVTGDTAWRQELAKSAPAKIRADEFMEMMTDSSIDFIFPPWGGEMLIEVLEYLDFSKIQPKWILGYSDISTLLLAVTLKTGVATAHGTNIIDLRGKESDITTGRWLSVLQTKAGDSVTQHSSLKYQKEWNHTLPTSVVFHLTEPTKWKTVSGREEHFSGRLLGGCIDVIRHLIGTSFGDVRSFRNEHIPGEPLIWYLENYGMAVTELKRSLTQMKYAGWFENCAGILFGRSTANEAVEEYTVEKMYEDLAKELDLPIAYDIDLGHVPPQVCFINGAYAQVQVANGQGIVVQEFK</sequence>
<reference evidence="9" key="1">
    <citation type="submission" date="2016-10" db="EMBL/GenBank/DDBJ databases">
        <authorList>
            <person name="See-Too W.S."/>
        </authorList>
    </citation>
    <scope>NUCLEOTIDE SEQUENCE</scope>
    <source>
        <strain evidence="9">L10.15</strain>
    </source>
</reference>
<keyword evidence="5" id="KW-0720">Serine protease</keyword>
<dbReference type="Proteomes" id="UP000053354">
    <property type="component" value="Chromosome"/>
</dbReference>
<organism evidence="9 10">
    <name type="scientific">Planococcus versutus</name>
    <dbReference type="NCBI Taxonomy" id="1302659"/>
    <lineage>
        <taxon>Bacteria</taxon>
        <taxon>Bacillati</taxon>
        <taxon>Bacillota</taxon>
        <taxon>Bacilli</taxon>
        <taxon>Bacillales</taxon>
        <taxon>Caryophanaceae</taxon>
        <taxon>Planococcus</taxon>
    </lineage>
</organism>
<dbReference type="InterPro" id="IPR003507">
    <property type="entry name" value="S66_fam"/>
</dbReference>
<dbReference type="Pfam" id="PF02016">
    <property type="entry name" value="Peptidase_S66"/>
    <property type="match status" value="1"/>
</dbReference>
<dbReference type="InterPro" id="IPR029062">
    <property type="entry name" value="Class_I_gatase-like"/>
</dbReference>
<dbReference type="Gene3D" id="3.40.50.10740">
    <property type="entry name" value="Class I glutamine amidotransferase-like"/>
    <property type="match status" value="1"/>
</dbReference>
<dbReference type="SUPFAM" id="SSF52317">
    <property type="entry name" value="Class I glutamine amidotransferase-like"/>
    <property type="match status" value="1"/>
</dbReference>
<dbReference type="EMBL" id="CP016540">
    <property type="protein sequence ID" value="ANU28202.1"/>
    <property type="molecule type" value="Genomic_DNA"/>
</dbReference>
<dbReference type="Pfam" id="PF17676">
    <property type="entry name" value="Peptidase_S66C"/>
    <property type="match status" value="1"/>
</dbReference>
<dbReference type="RefSeq" id="WP_065524570.1">
    <property type="nucleotide sequence ID" value="NZ_CP016540.2"/>
</dbReference>
<gene>
    <name evidence="9" type="ORF">I858_014515</name>
</gene>
<evidence type="ECO:0000256" key="4">
    <source>
        <dbReference type="ARBA" id="ARBA00022801"/>
    </source>
</evidence>
<dbReference type="STRING" id="1302659.I858_014515"/>
<dbReference type="InterPro" id="IPR027461">
    <property type="entry name" value="Carboxypeptidase_A_C_sf"/>
</dbReference>
<feature type="active site" description="Charge relay system" evidence="6">
    <location>
        <position position="307"/>
    </location>
</feature>
<evidence type="ECO:0000259" key="8">
    <source>
        <dbReference type="Pfam" id="PF17676"/>
    </source>
</evidence>
<evidence type="ECO:0000313" key="9">
    <source>
        <dbReference type="EMBL" id="ANU28202.1"/>
    </source>
</evidence>
<dbReference type="PIRSF" id="PIRSF028757">
    <property type="entry name" value="LD-carboxypeptidase"/>
    <property type="match status" value="1"/>
</dbReference>